<keyword evidence="3" id="KW-1185">Reference proteome</keyword>
<evidence type="ECO:0000313" key="3">
    <source>
        <dbReference type="Proteomes" id="UP000765509"/>
    </source>
</evidence>
<organism evidence="2 3">
    <name type="scientific">Austropuccinia psidii MF-1</name>
    <dbReference type="NCBI Taxonomy" id="1389203"/>
    <lineage>
        <taxon>Eukaryota</taxon>
        <taxon>Fungi</taxon>
        <taxon>Dikarya</taxon>
        <taxon>Basidiomycota</taxon>
        <taxon>Pucciniomycotina</taxon>
        <taxon>Pucciniomycetes</taxon>
        <taxon>Pucciniales</taxon>
        <taxon>Sphaerophragmiaceae</taxon>
        <taxon>Austropuccinia</taxon>
    </lineage>
</organism>
<evidence type="ECO:0000313" key="2">
    <source>
        <dbReference type="EMBL" id="MBW0578431.1"/>
    </source>
</evidence>
<proteinExistence type="predicted"/>
<feature type="compositionally biased region" description="Basic and acidic residues" evidence="1">
    <location>
        <begin position="69"/>
        <end position="79"/>
    </location>
</feature>
<feature type="region of interest" description="Disordered" evidence="1">
    <location>
        <begin position="1"/>
        <end position="83"/>
    </location>
</feature>
<feature type="region of interest" description="Disordered" evidence="1">
    <location>
        <begin position="135"/>
        <end position="184"/>
    </location>
</feature>
<comment type="caution">
    <text evidence="2">The sequence shown here is derived from an EMBL/GenBank/DDBJ whole genome shotgun (WGS) entry which is preliminary data.</text>
</comment>
<protein>
    <submittedName>
        <fullName evidence="2">Uncharacterized protein</fullName>
    </submittedName>
</protein>
<accession>A0A9Q3KDB2</accession>
<sequence>MTTRRGFQYCIQSDGGRLRRRVDPSKGIRKGKIPSGTESTQGSAISKRQFPDMSKISEPELELSVSNSNRDKSHPEGSNRHLYLPVQAVFQSIKGKRLGNFATNPPRSDNLLAYPEKIPQRRGNSEILQRMESTIIQASNQEDKGIPCQKEGGKQGRSPGSFYQKASSQSTSPRRGEKQEKELEETIFSKLQDLKNPTRCHGQCLQHGLNLV</sequence>
<feature type="compositionally biased region" description="Polar residues" evidence="1">
    <location>
        <begin position="36"/>
        <end position="46"/>
    </location>
</feature>
<dbReference type="AlphaFoldDB" id="A0A9Q3KDB2"/>
<gene>
    <name evidence="2" type="ORF">O181_118146</name>
</gene>
<dbReference type="EMBL" id="AVOT02102770">
    <property type="protein sequence ID" value="MBW0578431.1"/>
    <property type="molecule type" value="Genomic_DNA"/>
</dbReference>
<name>A0A9Q3KDB2_9BASI</name>
<dbReference type="Proteomes" id="UP000765509">
    <property type="component" value="Unassembled WGS sequence"/>
</dbReference>
<reference evidence="2" key="1">
    <citation type="submission" date="2021-03" db="EMBL/GenBank/DDBJ databases">
        <title>Draft genome sequence of rust myrtle Austropuccinia psidii MF-1, a brazilian biotype.</title>
        <authorList>
            <person name="Quecine M.C."/>
            <person name="Pachon D.M.R."/>
            <person name="Bonatelli M.L."/>
            <person name="Correr F.H."/>
            <person name="Franceschini L.M."/>
            <person name="Leite T.F."/>
            <person name="Margarido G.R.A."/>
            <person name="Almeida C.A."/>
            <person name="Ferrarezi J.A."/>
            <person name="Labate C.A."/>
        </authorList>
    </citation>
    <scope>NUCLEOTIDE SEQUENCE</scope>
    <source>
        <strain evidence="2">MF-1</strain>
    </source>
</reference>
<evidence type="ECO:0000256" key="1">
    <source>
        <dbReference type="SAM" id="MobiDB-lite"/>
    </source>
</evidence>
<feature type="compositionally biased region" description="Polar residues" evidence="1">
    <location>
        <begin position="164"/>
        <end position="173"/>
    </location>
</feature>